<gene>
    <name evidence="12" type="ORF">E6H03_08000</name>
</gene>
<sequence>MLDVKTYNSPIKVTWCPGCGDYGILNAVKSALAQLEIHPHEVMFFSGIGCGSKLPDYMNANAFTTIHGRSLPIAMGTKLANHDLHVICITGDGDGYGIGGNHFISILRRNPDIVHIAENNMVYGLTKGQYAPTSEHGFVASTTPEGSIEIAFNPLATAINGGATFVARGFSGDPKHLAKLIMAAVQHRGYALVDVLQPCVIYNKINTYDYYRERVYKLEETAGYDPADRDAAWRKAHEWGEKIPIGILYQAAGVPTYEEQVSELRVGPVAKRQLAPLTGAQADALRRQFF</sequence>
<dbReference type="CDD" id="cd03375">
    <property type="entry name" value="TPP_OGFOR"/>
    <property type="match status" value="1"/>
</dbReference>
<dbReference type="InterPro" id="IPR011896">
    <property type="entry name" value="OFOB"/>
</dbReference>
<keyword evidence="9" id="KW-0786">Thiamine pyrophosphate</keyword>
<keyword evidence="7" id="KW-0408">Iron</keyword>
<proteinExistence type="predicted"/>
<dbReference type="AlphaFoldDB" id="A0A537JAP9"/>
<dbReference type="GO" id="GO:0045333">
    <property type="term" value="P:cellular respiration"/>
    <property type="evidence" value="ECO:0007669"/>
    <property type="project" value="UniProtKB-ARBA"/>
</dbReference>
<dbReference type="InterPro" id="IPR032686">
    <property type="entry name" value="PFO_beta_C"/>
</dbReference>
<evidence type="ECO:0000256" key="9">
    <source>
        <dbReference type="ARBA" id="ARBA00023052"/>
    </source>
</evidence>
<feature type="domain" description="Pyruvate ferredoxin oxidoreductase beta subunit C-terminal" evidence="11">
    <location>
        <begin position="199"/>
        <end position="264"/>
    </location>
</feature>
<evidence type="ECO:0000256" key="7">
    <source>
        <dbReference type="ARBA" id="ARBA00023004"/>
    </source>
</evidence>
<evidence type="ECO:0000256" key="2">
    <source>
        <dbReference type="ARBA" id="ARBA00001964"/>
    </source>
</evidence>
<comment type="caution">
    <text evidence="12">The sequence shown here is derived from an EMBL/GenBank/DDBJ whole genome shotgun (WGS) entry which is preliminary data.</text>
</comment>
<dbReference type="GO" id="GO:0046872">
    <property type="term" value="F:metal ion binding"/>
    <property type="evidence" value="ECO:0007669"/>
    <property type="project" value="UniProtKB-KW"/>
</dbReference>
<dbReference type="Pfam" id="PF12367">
    <property type="entry name" value="PFO_beta_C"/>
    <property type="match status" value="1"/>
</dbReference>
<dbReference type="InterPro" id="IPR011766">
    <property type="entry name" value="TPP_enzyme_TPP-bd"/>
</dbReference>
<dbReference type="Gene3D" id="3.40.50.970">
    <property type="match status" value="1"/>
</dbReference>
<dbReference type="InterPro" id="IPR029061">
    <property type="entry name" value="THDP-binding"/>
</dbReference>
<dbReference type="GO" id="GO:0030976">
    <property type="term" value="F:thiamine pyrophosphate binding"/>
    <property type="evidence" value="ECO:0007669"/>
    <property type="project" value="InterPro"/>
</dbReference>
<feature type="domain" description="Thiamine pyrophosphate enzyme TPP-binding" evidence="10">
    <location>
        <begin position="54"/>
        <end position="195"/>
    </location>
</feature>
<dbReference type="EMBL" id="VBAN01000247">
    <property type="protein sequence ID" value="TMI80639.1"/>
    <property type="molecule type" value="Genomic_DNA"/>
</dbReference>
<evidence type="ECO:0000256" key="6">
    <source>
        <dbReference type="ARBA" id="ARBA00023002"/>
    </source>
</evidence>
<evidence type="ECO:0000256" key="5">
    <source>
        <dbReference type="ARBA" id="ARBA00022842"/>
    </source>
</evidence>
<dbReference type="GO" id="GO:0016625">
    <property type="term" value="F:oxidoreductase activity, acting on the aldehyde or oxo group of donors, iron-sulfur protein as acceptor"/>
    <property type="evidence" value="ECO:0007669"/>
    <property type="project" value="UniProtKB-ARBA"/>
</dbReference>
<evidence type="ECO:0000313" key="12">
    <source>
        <dbReference type="EMBL" id="TMI80639.1"/>
    </source>
</evidence>
<dbReference type="PANTHER" id="PTHR48084:SF4">
    <property type="entry name" value="2-OXOGLUTARATE OXIDOREDUCTASE SUBUNIT KORB"/>
    <property type="match status" value="1"/>
</dbReference>
<comment type="cofactor">
    <cofactor evidence="3">
        <name>[4Fe-4S] cluster</name>
        <dbReference type="ChEBI" id="CHEBI:49883"/>
    </cofactor>
</comment>
<name>A0A537JAP9_9BACT</name>
<keyword evidence="6" id="KW-0560">Oxidoreductase</keyword>
<dbReference type="NCBIfam" id="TIGR02177">
    <property type="entry name" value="PorB_KorB"/>
    <property type="match status" value="1"/>
</dbReference>
<evidence type="ECO:0000259" key="11">
    <source>
        <dbReference type="Pfam" id="PF12367"/>
    </source>
</evidence>
<organism evidence="12 13">
    <name type="scientific">Candidatus Segetimicrobium genomatis</name>
    <dbReference type="NCBI Taxonomy" id="2569760"/>
    <lineage>
        <taxon>Bacteria</taxon>
        <taxon>Bacillati</taxon>
        <taxon>Candidatus Sysuimicrobiota</taxon>
        <taxon>Candidatus Sysuimicrobiia</taxon>
        <taxon>Candidatus Sysuimicrobiales</taxon>
        <taxon>Candidatus Segetimicrobiaceae</taxon>
        <taxon>Candidatus Segetimicrobium</taxon>
    </lineage>
</organism>
<accession>A0A537JAP9</accession>
<comment type="cofactor">
    <cofactor evidence="2">
        <name>thiamine diphosphate</name>
        <dbReference type="ChEBI" id="CHEBI:58937"/>
    </cofactor>
</comment>
<dbReference type="InterPro" id="IPR051457">
    <property type="entry name" value="2-oxoacid:Fd_oxidoreductase"/>
</dbReference>
<dbReference type="GO" id="GO:0051536">
    <property type="term" value="F:iron-sulfur cluster binding"/>
    <property type="evidence" value="ECO:0007669"/>
    <property type="project" value="UniProtKB-KW"/>
</dbReference>
<comment type="cofactor">
    <cofactor evidence="1">
        <name>Mg(2+)</name>
        <dbReference type="ChEBI" id="CHEBI:18420"/>
    </cofactor>
</comment>
<evidence type="ECO:0000256" key="1">
    <source>
        <dbReference type="ARBA" id="ARBA00001946"/>
    </source>
</evidence>
<keyword evidence="4" id="KW-0479">Metal-binding</keyword>
<evidence type="ECO:0000256" key="4">
    <source>
        <dbReference type="ARBA" id="ARBA00022723"/>
    </source>
</evidence>
<evidence type="ECO:0000313" key="13">
    <source>
        <dbReference type="Proteomes" id="UP000318093"/>
    </source>
</evidence>
<keyword evidence="5" id="KW-0460">Magnesium</keyword>
<dbReference type="Pfam" id="PF02775">
    <property type="entry name" value="TPP_enzyme_C"/>
    <property type="match status" value="1"/>
</dbReference>
<reference evidence="12 13" key="1">
    <citation type="journal article" date="2019" name="Nat. Microbiol.">
        <title>Mediterranean grassland soil C-N compound turnover is dependent on rainfall and depth, and is mediated by genomically divergent microorganisms.</title>
        <authorList>
            <person name="Diamond S."/>
            <person name="Andeer P.F."/>
            <person name="Li Z."/>
            <person name="Crits-Christoph A."/>
            <person name="Burstein D."/>
            <person name="Anantharaman K."/>
            <person name="Lane K.R."/>
            <person name="Thomas B.C."/>
            <person name="Pan C."/>
            <person name="Northen T.R."/>
            <person name="Banfield J.F."/>
        </authorList>
    </citation>
    <scope>NUCLEOTIDE SEQUENCE [LARGE SCALE GENOMIC DNA]</scope>
    <source>
        <strain evidence="12">NP_6</strain>
    </source>
</reference>
<dbReference type="SUPFAM" id="SSF52518">
    <property type="entry name" value="Thiamin diphosphate-binding fold (THDP-binding)"/>
    <property type="match status" value="1"/>
</dbReference>
<dbReference type="PANTHER" id="PTHR48084">
    <property type="entry name" value="2-OXOGLUTARATE OXIDOREDUCTASE SUBUNIT KORB-RELATED"/>
    <property type="match status" value="1"/>
</dbReference>
<dbReference type="Proteomes" id="UP000318093">
    <property type="component" value="Unassembled WGS sequence"/>
</dbReference>
<evidence type="ECO:0000256" key="8">
    <source>
        <dbReference type="ARBA" id="ARBA00023014"/>
    </source>
</evidence>
<protein>
    <submittedName>
        <fullName evidence="12">2-oxoacid:ferredoxin oxidoreductase subunit beta</fullName>
    </submittedName>
</protein>
<evidence type="ECO:0000259" key="10">
    <source>
        <dbReference type="Pfam" id="PF02775"/>
    </source>
</evidence>
<keyword evidence="8" id="KW-0411">Iron-sulfur</keyword>
<evidence type="ECO:0000256" key="3">
    <source>
        <dbReference type="ARBA" id="ARBA00001966"/>
    </source>
</evidence>